<gene>
    <name evidence="1" type="ORF">PL8927_760046</name>
</gene>
<dbReference type="Proteomes" id="UP000184550">
    <property type="component" value="Unassembled WGS sequence"/>
</dbReference>
<reference evidence="1" key="1">
    <citation type="submission" date="2019-10" db="EMBL/GenBank/DDBJ databases">
        <authorList>
            <consortium name="Genoscope - CEA"/>
            <person name="William W."/>
        </authorList>
    </citation>
    <scope>NUCLEOTIDE SEQUENCE [LARGE SCALE GENOMIC DNA]</scope>
    <source>
        <strain evidence="1">BBR_PRJEB10992</strain>
    </source>
</reference>
<protein>
    <submittedName>
        <fullName evidence="1">Uncharacterized protein</fullName>
    </submittedName>
</protein>
<comment type="caution">
    <text evidence="1">The sequence shown here is derived from an EMBL/GenBank/DDBJ whole genome shotgun (WGS) entry which is preliminary data.</text>
</comment>
<proteinExistence type="predicted"/>
<accession>A0A7Z9E1S4</accession>
<dbReference type="EMBL" id="CZCU02000153">
    <property type="protein sequence ID" value="VXD22736.1"/>
    <property type="molecule type" value="Genomic_DNA"/>
</dbReference>
<keyword evidence="2" id="KW-1185">Reference proteome</keyword>
<evidence type="ECO:0000313" key="1">
    <source>
        <dbReference type="EMBL" id="VXD22736.1"/>
    </source>
</evidence>
<organism evidence="1 2">
    <name type="scientific">Planktothrix serta PCC 8927</name>
    <dbReference type="NCBI Taxonomy" id="671068"/>
    <lineage>
        <taxon>Bacteria</taxon>
        <taxon>Bacillati</taxon>
        <taxon>Cyanobacteriota</taxon>
        <taxon>Cyanophyceae</taxon>
        <taxon>Oscillatoriophycideae</taxon>
        <taxon>Oscillatoriales</taxon>
        <taxon>Microcoleaceae</taxon>
        <taxon>Planktothrix</taxon>
    </lineage>
</organism>
<dbReference type="AlphaFoldDB" id="A0A7Z9E1S4"/>
<sequence length="39" mass="4181">MGSVDSIRLPDTIKSESFQLQATLRQQPTTDLSTSTVGA</sequence>
<name>A0A7Z9E1S4_9CYAN</name>
<evidence type="ECO:0000313" key="2">
    <source>
        <dbReference type="Proteomes" id="UP000184550"/>
    </source>
</evidence>